<dbReference type="PRINTS" id="PR00413">
    <property type="entry name" value="HADHALOGNASE"/>
</dbReference>
<dbReference type="InterPro" id="IPR023198">
    <property type="entry name" value="PGP-like_dom2"/>
</dbReference>
<keyword evidence="1" id="KW-0378">Hydrolase</keyword>
<sequence length="259" mass="29209">MQMLKAIIFDVDGTLADTEKAHLQAFNSAFSALNLLWRWSEALYIELLAITGGRERLHHYWKVYETADFERHNPDVITTRLNLIHAKKTQFYTRLIRNEGIPLRPGIRELIETAHQQGIKLAIATTTTPQNVQALLETTLGPEWQTFFPIIEDASTASRKKPDPLVYRQALERLGEHPEQCIAIEDSENGLKAAAAAGLRVVITPTAFTNHQVFDGAFMRYDNLHPASELLNTWRANNSPIITRNMSCPLPSAVRSPSI</sequence>
<reference evidence="1 2" key="1">
    <citation type="submission" date="2019-09" db="EMBL/GenBank/DDBJ databases">
        <title>Nitrincola iocasae sp. nov., a bacterium isolated from the sediment collected at a cold seep field in South China Sea.</title>
        <authorList>
            <person name="Zhang H."/>
            <person name="Wang H."/>
            <person name="Li C."/>
        </authorList>
    </citation>
    <scope>NUCLEOTIDE SEQUENCE [LARGE SCALE GENOMIC DNA]</scope>
    <source>
        <strain evidence="1 2">KXZD1103</strain>
    </source>
</reference>
<dbReference type="NCBIfam" id="TIGR01509">
    <property type="entry name" value="HAD-SF-IA-v3"/>
    <property type="match status" value="1"/>
</dbReference>
<dbReference type="InterPro" id="IPR036412">
    <property type="entry name" value="HAD-like_sf"/>
</dbReference>
<dbReference type="SFLD" id="SFLDS00003">
    <property type="entry name" value="Haloacid_Dehalogenase"/>
    <property type="match status" value="1"/>
</dbReference>
<dbReference type="SFLD" id="SFLDG01129">
    <property type="entry name" value="C1.5:_HAD__Beta-PGM__Phosphata"/>
    <property type="match status" value="1"/>
</dbReference>
<evidence type="ECO:0000313" key="2">
    <source>
        <dbReference type="Proteomes" id="UP000325606"/>
    </source>
</evidence>
<dbReference type="GO" id="GO:0016787">
    <property type="term" value="F:hydrolase activity"/>
    <property type="evidence" value="ECO:0007669"/>
    <property type="project" value="UniProtKB-KW"/>
</dbReference>
<dbReference type="AlphaFoldDB" id="A0A5J6LDJ5"/>
<proteinExistence type="predicted"/>
<dbReference type="Gene3D" id="1.10.150.240">
    <property type="entry name" value="Putative phosphatase, domain 2"/>
    <property type="match status" value="1"/>
</dbReference>
<name>A0A5J6LDJ5_9GAMM</name>
<organism evidence="1 2">
    <name type="scientific">Nitrincola iocasae</name>
    <dbReference type="NCBI Taxonomy" id="2614693"/>
    <lineage>
        <taxon>Bacteria</taxon>
        <taxon>Pseudomonadati</taxon>
        <taxon>Pseudomonadota</taxon>
        <taxon>Gammaproteobacteria</taxon>
        <taxon>Oceanospirillales</taxon>
        <taxon>Oceanospirillaceae</taxon>
        <taxon>Nitrincola</taxon>
    </lineage>
</organism>
<dbReference type="InterPro" id="IPR044999">
    <property type="entry name" value="CbbY-like"/>
</dbReference>
<dbReference type="InterPro" id="IPR006439">
    <property type="entry name" value="HAD-SF_hydro_IA"/>
</dbReference>
<dbReference type="InterPro" id="IPR023214">
    <property type="entry name" value="HAD_sf"/>
</dbReference>
<dbReference type="KEGG" id="nik:F5I99_09395"/>
<dbReference type="Pfam" id="PF00702">
    <property type="entry name" value="Hydrolase"/>
    <property type="match status" value="1"/>
</dbReference>
<dbReference type="PANTHER" id="PTHR42896:SF2">
    <property type="entry name" value="CBBY-LIKE PROTEIN"/>
    <property type="match status" value="1"/>
</dbReference>
<dbReference type="EMBL" id="CP044222">
    <property type="protein sequence ID" value="QEW06699.1"/>
    <property type="molecule type" value="Genomic_DNA"/>
</dbReference>
<evidence type="ECO:0000313" key="1">
    <source>
        <dbReference type="EMBL" id="QEW06699.1"/>
    </source>
</evidence>
<dbReference type="Proteomes" id="UP000325606">
    <property type="component" value="Chromosome"/>
</dbReference>
<keyword evidence="2" id="KW-1185">Reference proteome</keyword>
<dbReference type="PANTHER" id="PTHR42896">
    <property type="entry name" value="XYLULOSE-1,5-BISPHOSPHATE (XUBP) PHOSPHATASE"/>
    <property type="match status" value="1"/>
</dbReference>
<protein>
    <submittedName>
        <fullName evidence="1">HAD-IA family hydrolase</fullName>
    </submittedName>
</protein>
<dbReference type="SUPFAM" id="SSF56784">
    <property type="entry name" value="HAD-like"/>
    <property type="match status" value="1"/>
</dbReference>
<gene>
    <name evidence="1" type="ORF">F5I99_09395</name>
</gene>
<dbReference type="Gene3D" id="3.40.50.1000">
    <property type="entry name" value="HAD superfamily/HAD-like"/>
    <property type="match status" value="1"/>
</dbReference>
<accession>A0A5J6LDJ5</accession>